<comment type="caution">
    <text evidence="1">The sequence shown here is derived from an EMBL/GenBank/DDBJ whole genome shotgun (WGS) entry which is preliminary data.</text>
</comment>
<sequence length="158" mass="18470">MSPYRIVFGKAYHLRLRLNIEPTGQLRSETWPTTKPTMKGNCSCRNWKSCTWKHMRTLGSTKKRILRKEFRVGQKVLLFNSQLKLKVGKFRSRWDEPFVVTNIFPYGLVELRDEANNRNFKVNGHQIKPYYEGLNSNLEGGKVKIISLVEPVILEDTL</sequence>
<evidence type="ECO:0000313" key="1">
    <source>
        <dbReference type="EMBL" id="RDY11021.1"/>
    </source>
</evidence>
<protein>
    <recommendedName>
        <fullName evidence="3">Reverse transcriptase domain-containing protein</fullName>
    </recommendedName>
</protein>
<evidence type="ECO:0008006" key="3">
    <source>
        <dbReference type="Google" id="ProtNLM"/>
    </source>
</evidence>
<organism evidence="1 2">
    <name type="scientific">Mucuna pruriens</name>
    <name type="common">Velvet bean</name>
    <name type="synonym">Dolichos pruriens</name>
    <dbReference type="NCBI Taxonomy" id="157652"/>
    <lineage>
        <taxon>Eukaryota</taxon>
        <taxon>Viridiplantae</taxon>
        <taxon>Streptophyta</taxon>
        <taxon>Embryophyta</taxon>
        <taxon>Tracheophyta</taxon>
        <taxon>Spermatophyta</taxon>
        <taxon>Magnoliopsida</taxon>
        <taxon>eudicotyledons</taxon>
        <taxon>Gunneridae</taxon>
        <taxon>Pentapetalae</taxon>
        <taxon>rosids</taxon>
        <taxon>fabids</taxon>
        <taxon>Fabales</taxon>
        <taxon>Fabaceae</taxon>
        <taxon>Papilionoideae</taxon>
        <taxon>50 kb inversion clade</taxon>
        <taxon>NPAAA clade</taxon>
        <taxon>indigoferoid/millettioid clade</taxon>
        <taxon>Phaseoleae</taxon>
        <taxon>Mucuna</taxon>
    </lineage>
</organism>
<feature type="non-terminal residue" evidence="1">
    <location>
        <position position="1"/>
    </location>
</feature>
<dbReference type="Proteomes" id="UP000257109">
    <property type="component" value="Unassembled WGS sequence"/>
</dbReference>
<evidence type="ECO:0000313" key="2">
    <source>
        <dbReference type="Proteomes" id="UP000257109"/>
    </source>
</evidence>
<gene>
    <name evidence="1" type="ORF">CR513_04367</name>
</gene>
<dbReference type="AlphaFoldDB" id="A0A371I7J8"/>
<reference evidence="1" key="1">
    <citation type="submission" date="2018-05" db="EMBL/GenBank/DDBJ databases">
        <title>Draft genome of Mucuna pruriens seed.</title>
        <authorList>
            <person name="Nnadi N.E."/>
            <person name="Vos R."/>
            <person name="Hasami M.H."/>
            <person name="Devisetty U.K."/>
            <person name="Aguiy J.C."/>
        </authorList>
    </citation>
    <scope>NUCLEOTIDE SEQUENCE [LARGE SCALE GENOMIC DNA]</scope>
    <source>
        <strain evidence="1">JCA_2017</strain>
    </source>
</reference>
<proteinExistence type="predicted"/>
<keyword evidence="2" id="KW-1185">Reference proteome</keyword>
<name>A0A371I7J8_MUCPR</name>
<dbReference type="EMBL" id="QJKJ01000728">
    <property type="protein sequence ID" value="RDY11021.1"/>
    <property type="molecule type" value="Genomic_DNA"/>
</dbReference>
<accession>A0A371I7J8</accession>